<gene>
    <name evidence="1" type="ORF">N825_27030</name>
</gene>
<keyword evidence="2" id="KW-1185">Reference proteome</keyword>
<comment type="caution">
    <text evidence="1">The sequence shown here is derived from an EMBL/GenBank/DDBJ whole genome shotgun (WGS) entry which is preliminary data.</text>
</comment>
<organism evidence="1 2">
    <name type="scientific">Skermanella stibiiresistens SB22</name>
    <dbReference type="NCBI Taxonomy" id="1385369"/>
    <lineage>
        <taxon>Bacteria</taxon>
        <taxon>Pseudomonadati</taxon>
        <taxon>Pseudomonadota</taxon>
        <taxon>Alphaproteobacteria</taxon>
        <taxon>Rhodospirillales</taxon>
        <taxon>Azospirillaceae</taxon>
        <taxon>Skermanella</taxon>
    </lineage>
</organism>
<dbReference type="OrthoDB" id="6978364at2"/>
<reference evidence="1 2" key="1">
    <citation type="submission" date="2013-08" db="EMBL/GenBank/DDBJ databases">
        <title>The genome sequence of Skermanella stibiiresistens.</title>
        <authorList>
            <person name="Zhu W."/>
            <person name="Wang G."/>
        </authorList>
    </citation>
    <scope>NUCLEOTIDE SEQUENCE [LARGE SCALE GENOMIC DNA]</scope>
    <source>
        <strain evidence="1 2">SB22</strain>
    </source>
</reference>
<dbReference type="EMBL" id="AVFL01000044">
    <property type="protein sequence ID" value="EWY36402.1"/>
    <property type="molecule type" value="Genomic_DNA"/>
</dbReference>
<accession>W9GVD2</accession>
<evidence type="ECO:0000313" key="1">
    <source>
        <dbReference type="EMBL" id="EWY36402.1"/>
    </source>
</evidence>
<dbReference type="STRING" id="1385369.N825_27030"/>
<evidence type="ECO:0000313" key="2">
    <source>
        <dbReference type="Proteomes" id="UP000019486"/>
    </source>
</evidence>
<dbReference type="Proteomes" id="UP000019486">
    <property type="component" value="Unassembled WGS sequence"/>
</dbReference>
<dbReference type="PATRIC" id="fig|1385369.3.peg.6569"/>
<proteinExistence type="predicted"/>
<name>W9GVD2_9PROT</name>
<dbReference type="AlphaFoldDB" id="W9GVD2"/>
<protein>
    <submittedName>
        <fullName evidence="1">Uncharacterized protein</fullName>
    </submittedName>
</protein>
<dbReference type="RefSeq" id="WP_051513805.1">
    <property type="nucleotide sequence ID" value="NZ_AVFL01000044.1"/>
</dbReference>
<sequence length="132" mass="14477">MTSPNKTDNAVQRGRPPLEIDWGLAEKLAQIACTDEEIAAIVGVSLETFKRRKRDPEFAEMLAGARAKGKGSLRRMQWQAASAGSIPMMIFLGKNLLGQRDRFDEETKENAAEKAKEIAAALKAMVATEADE</sequence>